<comment type="caution">
    <text evidence="1">The sequence shown here is derived from an EMBL/GenBank/DDBJ whole genome shotgun (WGS) entry which is preliminary data.</text>
</comment>
<gene>
    <name evidence="1" type="ORF">L6452_34527</name>
</gene>
<proteinExistence type="predicted"/>
<dbReference type="EMBL" id="CM042058">
    <property type="protein sequence ID" value="KAI3685286.1"/>
    <property type="molecule type" value="Genomic_DNA"/>
</dbReference>
<organism evidence="1 2">
    <name type="scientific">Arctium lappa</name>
    <name type="common">Greater burdock</name>
    <name type="synonym">Lappa major</name>
    <dbReference type="NCBI Taxonomy" id="4217"/>
    <lineage>
        <taxon>Eukaryota</taxon>
        <taxon>Viridiplantae</taxon>
        <taxon>Streptophyta</taxon>
        <taxon>Embryophyta</taxon>
        <taxon>Tracheophyta</taxon>
        <taxon>Spermatophyta</taxon>
        <taxon>Magnoliopsida</taxon>
        <taxon>eudicotyledons</taxon>
        <taxon>Gunneridae</taxon>
        <taxon>Pentapetalae</taxon>
        <taxon>asterids</taxon>
        <taxon>campanulids</taxon>
        <taxon>Asterales</taxon>
        <taxon>Asteraceae</taxon>
        <taxon>Carduoideae</taxon>
        <taxon>Cardueae</taxon>
        <taxon>Arctiinae</taxon>
        <taxon>Arctium</taxon>
    </lineage>
</organism>
<protein>
    <submittedName>
        <fullName evidence="1">Uncharacterized protein</fullName>
    </submittedName>
</protein>
<dbReference type="Proteomes" id="UP001055879">
    <property type="component" value="Linkage Group LG12"/>
</dbReference>
<evidence type="ECO:0000313" key="1">
    <source>
        <dbReference type="EMBL" id="KAI3685286.1"/>
    </source>
</evidence>
<sequence length="169" mass="19177">MTGGDADDNNTQDGWNSEGARDAWAAAWDGRLYMHRYPKQQNPHEMLDPQYIADLPLHRRPKLLHRLSPCAPTPLIHLYLGSPSTDQLAGNTQLFFVYEYVHIDQAASFLTQLNTLAQSGSGILPFLSEAYLFEFSRLKQILNWEETIDLRPKDKGSITSVAYGKKQQI</sequence>
<evidence type="ECO:0000313" key="2">
    <source>
        <dbReference type="Proteomes" id="UP001055879"/>
    </source>
</evidence>
<reference evidence="2" key="1">
    <citation type="journal article" date="2022" name="Mol. Ecol. Resour.">
        <title>The genomes of chicory, endive, great burdock and yacon provide insights into Asteraceae palaeo-polyploidization history and plant inulin production.</title>
        <authorList>
            <person name="Fan W."/>
            <person name="Wang S."/>
            <person name="Wang H."/>
            <person name="Wang A."/>
            <person name="Jiang F."/>
            <person name="Liu H."/>
            <person name="Zhao H."/>
            <person name="Xu D."/>
            <person name="Zhang Y."/>
        </authorList>
    </citation>
    <scope>NUCLEOTIDE SEQUENCE [LARGE SCALE GENOMIC DNA]</scope>
    <source>
        <strain evidence="2">cv. Niubang</strain>
    </source>
</reference>
<accession>A0ACB8YJL1</accession>
<name>A0ACB8YJL1_ARCLA</name>
<reference evidence="1 2" key="2">
    <citation type="journal article" date="2022" name="Mol. Ecol. Resour.">
        <title>The genomes of chicory, endive, great burdock and yacon provide insights into Asteraceae paleo-polyploidization history and plant inulin production.</title>
        <authorList>
            <person name="Fan W."/>
            <person name="Wang S."/>
            <person name="Wang H."/>
            <person name="Wang A."/>
            <person name="Jiang F."/>
            <person name="Liu H."/>
            <person name="Zhao H."/>
            <person name="Xu D."/>
            <person name="Zhang Y."/>
        </authorList>
    </citation>
    <scope>NUCLEOTIDE SEQUENCE [LARGE SCALE GENOMIC DNA]</scope>
    <source>
        <strain evidence="2">cv. Niubang</strain>
    </source>
</reference>
<keyword evidence="2" id="KW-1185">Reference proteome</keyword>